<name>A0A1M4V0D0_9HYPH</name>
<evidence type="ECO:0000313" key="4">
    <source>
        <dbReference type="EMBL" id="SHE62424.1"/>
    </source>
</evidence>
<evidence type="ECO:0000256" key="1">
    <source>
        <dbReference type="ARBA" id="ARBA00006252"/>
    </source>
</evidence>
<dbReference type="AlphaFoldDB" id="A0A1M4V0D0"/>
<evidence type="ECO:0000259" key="3">
    <source>
        <dbReference type="Pfam" id="PF02525"/>
    </source>
</evidence>
<accession>A0A1M4V0D0</accession>
<dbReference type="InterPro" id="IPR029039">
    <property type="entry name" value="Flavoprotein-like_sf"/>
</dbReference>
<dbReference type="InterPro" id="IPR003680">
    <property type="entry name" value="Flavodoxin_fold"/>
</dbReference>
<organism evidence="4 5">
    <name type="scientific">Kaistia soli DSM 19436</name>
    <dbReference type="NCBI Taxonomy" id="1122133"/>
    <lineage>
        <taxon>Bacteria</taxon>
        <taxon>Pseudomonadati</taxon>
        <taxon>Pseudomonadota</taxon>
        <taxon>Alphaproteobacteria</taxon>
        <taxon>Hyphomicrobiales</taxon>
        <taxon>Kaistiaceae</taxon>
        <taxon>Kaistia</taxon>
    </lineage>
</organism>
<dbReference type="Gene3D" id="3.40.50.360">
    <property type="match status" value="1"/>
</dbReference>
<evidence type="ECO:0000256" key="2">
    <source>
        <dbReference type="ARBA" id="ARBA00023002"/>
    </source>
</evidence>
<evidence type="ECO:0000313" key="5">
    <source>
        <dbReference type="Proteomes" id="UP000184485"/>
    </source>
</evidence>
<dbReference type="SUPFAM" id="SSF52218">
    <property type="entry name" value="Flavoproteins"/>
    <property type="match status" value="1"/>
</dbReference>
<dbReference type="EMBL" id="FQUP01000001">
    <property type="protein sequence ID" value="SHE62424.1"/>
    <property type="molecule type" value="Genomic_DNA"/>
</dbReference>
<reference evidence="4 5" key="1">
    <citation type="submission" date="2016-11" db="EMBL/GenBank/DDBJ databases">
        <authorList>
            <person name="Jaros S."/>
            <person name="Januszkiewicz K."/>
            <person name="Wedrychowicz H."/>
        </authorList>
    </citation>
    <scope>NUCLEOTIDE SEQUENCE [LARGE SCALE GENOMIC DNA]</scope>
    <source>
        <strain evidence="4 5">DSM 19436</strain>
    </source>
</reference>
<dbReference type="InterPro" id="IPR051545">
    <property type="entry name" value="NAD(P)H_dehydrogenase_qn"/>
</dbReference>
<dbReference type="GO" id="GO:0005829">
    <property type="term" value="C:cytosol"/>
    <property type="evidence" value="ECO:0007669"/>
    <property type="project" value="TreeGrafter"/>
</dbReference>
<dbReference type="STRING" id="1122133.SAMN02745157_0579"/>
<dbReference type="Proteomes" id="UP000184485">
    <property type="component" value="Unassembled WGS sequence"/>
</dbReference>
<dbReference type="Pfam" id="PF02525">
    <property type="entry name" value="Flavodoxin_2"/>
    <property type="match status" value="1"/>
</dbReference>
<comment type="similarity">
    <text evidence="1">Belongs to the NAD(P)H dehydrogenase (quinone) family.</text>
</comment>
<proteinExistence type="inferred from homology"/>
<sequence length="203" mass="22143">MLQRPWSRPLSKRIVIIDGHPDPAGGRFCNALADAYAEGARAAGHSVEVIRLARLDIPFMRTKDEFEHGAVPPSLAPAAAAIGASEHIVMVFPLWLGTMPALVKAFLEQVFRPGTAFAYQENGFPKKLLAGRSARLVVTMGMPALVYRWFFGAHGVKGMERNILDFVGIRPVHESLCGNVEGASAEQRAAWLEEMRAHGSRGN</sequence>
<dbReference type="PANTHER" id="PTHR10204">
    <property type="entry name" value="NAD P H OXIDOREDUCTASE-RELATED"/>
    <property type="match status" value="1"/>
</dbReference>
<dbReference type="GO" id="GO:0003955">
    <property type="term" value="F:NAD(P)H dehydrogenase (quinone) activity"/>
    <property type="evidence" value="ECO:0007669"/>
    <property type="project" value="TreeGrafter"/>
</dbReference>
<keyword evidence="2" id="KW-0560">Oxidoreductase</keyword>
<feature type="domain" description="Flavodoxin-like fold" evidence="3">
    <location>
        <begin position="12"/>
        <end position="197"/>
    </location>
</feature>
<protein>
    <submittedName>
        <fullName evidence="4">Putative NADPH-quinone reductase (Modulator of drug activity B)</fullName>
    </submittedName>
</protein>
<gene>
    <name evidence="4" type="ORF">SAMN02745157_0579</name>
</gene>
<keyword evidence="5" id="KW-1185">Reference proteome</keyword>
<dbReference type="PANTHER" id="PTHR10204:SF34">
    <property type="entry name" value="NAD(P)H DEHYDROGENASE [QUINONE] 1 ISOFORM 1"/>
    <property type="match status" value="1"/>
</dbReference>